<dbReference type="CDD" id="cd04900">
    <property type="entry name" value="ACT_UUR-like_1"/>
    <property type="match status" value="1"/>
</dbReference>
<proteinExistence type="inferred from homology"/>
<evidence type="ECO:0000256" key="4">
    <source>
        <dbReference type="ARBA" id="ARBA00022801"/>
    </source>
</evidence>
<dbReference type="FunFam" id="1.10.3090.10:FF:000005">
    <property type="entry name" value="Bifunctional uridylyltransferase/uridylyl-removing enzyme"/>
    <property type="match status" value="1"/>
</dbReference>
<dbReference type="SUPFAM" id="SSF55021">
    <property type="entry name" value="ACT-like"/>
    <property type="match status" value="1"/>
</dbReference>
<dbReference type="Pfam" id="PF01966">
    <property type="entry name" value="HD"/>
    <property type="match status" value="1"/>
</dbReference>
<dbReference type="SUPFAM" id="SSF81593">
    <property type="entry name" value="Nucleotidyltransferase substrate binding subunit/domain"/>
    <property type="match status" value="1"/>
</dbReference>
<comment type="domain">
    <text evidence="8">Has four distinct domains: an N-terminal nucleotidyltransferase (NT) domain responsible for UTase activity, a central HD domain that encodes UR activity, and two C-terminal ACT domains that seem to have a role in glutamine sensing.</text>
</comment>
<organism evidence="11 12">
    <name type="scientific">OM182 bacterium</name>
    <dbReference type="NCBI Taxonomy" id="2510334"/>
    <lineage>
        <taxon>Bacteria</taxon>
        <taxon>Pseudomonadati</taxon>
        <taxon>Pseudomonadota</taxon>
        <taxon>Gammaproteobacteria</taxon>
        <taxon>OMG group</taxon>
        <taxon>OM182 clade</taxon>
    </lineage>
</organism>
<dbReference type="InterPro" id="IPR002912">
    <property type="entry name" value="ACT_dom"/>
</dbReference>
<dbReference type="Proteomes" id="UP000316199">
    <property type="component" value="Unassembled WGS sequence"/>
</dbReference>
<dbReference type="AlphaFoldDB" id="A0A520S3Z0"/>
<feature type="domain" description="HD" evidence="10">
    <location>
        <begin position="460"/>
        <end position="582"/>
    </location>
</feature>
<reference evidence="11 12" key="1">
    <citation type="submission" date="2019-02" db="EMBL/GenBank/DDBJ databases">
        <title>Prokaryotic population dynamics and viral predation in marine succession experiment using metagenomics: the confinement effect.</title>
        <authorList>
            <person name="Haro-Moreno J.M."/>
            <person name="Rodriguez-Valera F."/>
            <person name="Lopez-Perez M."/>
        </authorList>
    </citation>
    <scope>NUCLEOTIDE SEQUENCE [LARGE SCALE GENOMIC DNA]</scope>
    <source>
        <strain evidence="11">MED-G157</strain>
    </source>
</reference>
<gene>
    <name evidence="8 11" type="primary">glnD</name>
    <name evidence="11" type="ORF">EVA68_01935</name>
</gene>
<dbReference type="Pfam" id="PF01909">
    <property type="entry name" value="NTP_transf_2"/>
    <property type="match status" value="1"/>
</dbReference>
<keyword evidence="4 8" id="KW-0378">Hydrolase</keyword>
<dbReference type="InterPro" id="IPR003607">
    <property type="entry name" value="HD/PDEase_dom"/>
</dbReference>
<dbReference type="SUPFAM" id="SSF81301">
    <property type="entry name" value="Nucleotidyltransferase"/>
    <property type="match status" value="1"/>
</dbReference>
<dbReference type="GO" id="GO:0008893">
    <property type="term" value="F:guanosine-3',5'-bis(diphosphate) 3'-diphosphatase activity"/>
    <property type="evidence" value="ECO:0007669"/>
    <property type="project" value="UniProtKB-EC"/>
</dbReference>
<dbReference type="PANTHER" id="PTHR47320">
    <property type="entry name" value="BIFUNCTIONAL URIDYLYLTRANSFERASE/URIDYLYL-REMOVING ENZYME"/>
    <property type="match status" value="1"/>
</dbReference>
<evidence type="ECO:0000256" key="1">
    <source>
        <dbReference type="ARBA" id="ARBA00022679"/>
    </source>
</evidence>
<dbReference type="CDD" id="cd04899">
    <property type="entry name" value="ACT_ACR-UUR-like_2"/>
    <property type="match status" value="1"/>
</dbReference>
<dbReference type="NCBIfam" id="TIGR01693">
    <property type="entry name" value="UTase_glnD"/>
    <property type="match status" value="1"/>
</dbReference>
<comment type="catalytic activity">
    <reaction evidence="8">
        <text>[protein-PII]-uridylyl-L-tyrosine + H2O = [protein-PII]-L-tyrosine + UMP + H(+)</text>
        <dbReference type="Rhea" id="RHEA:48600"/>
        <dbReference type="Rhea" id="RHEA-COMP:12147"/>
        <dbReference type="Rhea" id="RHEA-COMP:12148"/>
        <dbReference type="ChEBI" id="CHEBI:15377"/>
        <dbReference type="ChEBI" id="CHEBI:15378"/>
        <dbReference type="ChEBI" id="CHEBI:46858"/>
        <dbReference type="ChEBI" id="CHEBI:57865"/>
        <dbReference type="ChEBI" id="CHEBI:90602"/>
    </reaction>
</comment>
<comment type="similarity">
    <text evidence="8">Belongs to the GlnD family.</text>
</comment>
<accession>A0A520S3Z0</accession>
<comment type="cofactor">
    <cofactor evidence="8">
        <name>Mg(2+)</name>
        <dbReference type="ChEBI" id="CHEBI:18420"/>
    </cofactor>
</comment>
<keyword evidence="2 8" id="KW-0548">Nucleotidyltransferase</keyword>
<dbReference type="EC" id="2.7.7.59" evidence="8"/>
<dbReference type="InterPro" id="IPR043519">
    <property type="entry name" value="NT_sf"/>
</dbReference>
<keyword evidence="1 8" id="KW-0808">Transferase</keyword>
<feature type="domain" description="ACT" evidence="9">
    <location>
        <begin position="815"/>
        <end position="892"/>
    </location>
</feature>
<dbReference type="InterPro" id="IPR045865">
    <property type="entry name" value="ACT-like_dom_sf"/>
</dbReference>
<dbReference type="EC" id="3.1.4.-" evidence="8"/>
<dbReference type="Pfam" id="PF08335">
    <property type="entry name" value="GlnD_UR_UTase"/>
    <property type="match status" value="1"/>
</dbReference>
<evidence type="ECO:0000259" key="9">
    <source>
        <dbReference type="PROSITE" id="PS51671"/>
    </source>
</evidence>
<dbReference type="CDD" id="cd00077">
    <property type="entry name" value="HDc"/>
    <property type="match status" value="1"/>
</dbReference>
<protein>
    <recommendedName>
        <fullName evidence="8">Bifunctional uridylyltransferase/uridylyl-removing enzyme</fullName>
        <shortName evidence="8">UTase/UR</shortName>
    </recommendedName>
    <alternativeName>
        <fullName evidence="8">Bifunctional [protein-PII] modification enzyme</fullName>
    </alternativeName>
    <alternativeName>
        <fullName evidence="8">Bifunctional nitrogen sensor protein</fullName>
    </alternativeName>
    <domain>
        <recommendedName>
            <fullName evidence="8">[Protein-PII] uridylyltransferase</fullName>
            <shortName evidence="8">PII uridylyltransferase</shortName>
            <shortName evidence="8">UTase</shortName>
            <ecNumber evidence="8">2.7.7.59</ecNumber>
        </recommendedName>
    </domain>
    <domain>
        <recommendedName>
            <fullName evidence="8">[Protein-PII]-UMP uridylyl-removing enzyme</fullName>
            <shortName evidence="8">UR</shortName>
            <ecNumber evidence="8">3.1.4.-</ecNumber>
        </recommendedName>
    </domain>
</protein>
<comment type="catalytic activity">
    <reaction evidence="8">
        <text>[protein-PII]-L-tyrosine + UTP = [protein-PII]-uridylyl-L-tyrosine + diphosphate</text>
        <dbReference type="Rhea" id="RHEA:13673"/>
        <dbReference type="Rhea" id="RHEA-COMP:12147"/>
        <dbReference type="Rhea" id="RHEA-COMP:12148"/>
        <dbReference type="ChEBI" id="CHEBI:33019"/>
        <dbReference type="ChEBI" id="CHEBI:46398"/>
        <dbReference type="ChEBI" id="CHEBI:46858"/>
        <dbReference type="ChEBI" id="CHEBI:90602"/>
        <dbReference type="EC" id="2.7.7.59"/>
    </reaction>
</comment>
<evidence type="ECO:0000256" key="2">
    <source>
        <dbReference type="ARBA" id="ARBA00022695"/>
    </source>
</evidence>
<evidence type="ECO:0000256" key="3">
    <source>
        <dbReference type="ARBA" id="ARBA00022737"/>
    </source>
</evidence>
<sequence length="892" mass="103265">MEHSAGELNLVDEISGKKPPHLLYKKAIYDFNQSIKQQFEQGVSANQLIADRSFFIDTIIQSAWGRFRWNENLTSWRKSRISLLAVGGYGRAELHPNSDIDLLILLERSNYDLHRENIQSVIALLWDIGLEVGHSVRSMRECRSQASKDVTVLTALMEARTIAGDDELCSKILKQTSPDKMWTPKKFYRAKLNEQEIRHTKFNHTEYSLEPDVKNSPGGLRDIQTLLWVTSRKFGTASIHDLIEKEILTESEGKALIRGRDLLWKIRFGLHLLAKKKDDRLFFEHQQAISKMFGYRDSDQLAVEQFMQDYYRTALDINNINRLLLRYFDELITKPKSKITPINDRFQLRNDFLEVSRDTIFRENPTALIEMFVILGNREDIRGVHSKTIRLVQQHTNLIDDNFRESKEVTGLFLELLRSKYHLFTQLRRMERYGILGTYLPEFGRIIGQMQFDLFHIYTVDAHTLQVVRNMRRFRYKNQEQQFPIAAHIHHQLPKVELLYIAGLYHDIAKGLRGDHSELGVIIVRRFCERHRLGTWDTNLVCWLVENHLMMSTIAQRKDIHNPSVIREFALKVQDQIRLDYLYSLTVADINATNPNLWNSWRASLMRQLYLETRKLLRTGLENHVDRNDYLNQVKTHAIERLVEHQITPDETIGIWRSLDDDYFLSESISNIVWQTSVMKACGLSDSPVISIRDVTHRRRNDEGATQIFVYMKNAPRIFASIVSTLDALALDVVDAKIVSSTSELILDTFTVLDLDGAPVGNKPFRKERIRTKLLKNLGSLHTPESSSMRRTSRALKHFMLKTEVTIVDNKENSILNVVAPDRPGLLAVIADIFVEMEITLISARITTLGERVEDVFHVSKEGTAIPEGSVRQLLMERICQDLDSHVAKVVI</sequence>
<feature type="region of interest" description="Uridylyltransferase" evidence="8">
    <location>
        <begin position="1"/>
        <end position="341"/>
    </location>
</feature>
<dbReference type="InterPro" id="IPR010043">
    <property type="entry name" value="UTase/UR"/>
</dbReference>
<keyword evidence="6 8" id="KW-0511">Multifunctional enzyme</keyword>
<dbReference type="PIRSF" id="PIRSF006288">
    <property type="entry name" value="PII_uridyltransf"/>
    <property type="match status" value="1"/>
</dbReference>
<dbReference type="GO" id="GO:0008081">
    <property type="term" value="F:phosphoric diester hydrolase activity"/>
    <property type="evidence" value="ECO:0007669"/>
    <property type="project" value="UniProtKB-UniRule"/>
</dbReference>
<comment type="activity regulation">
    <text evidence="8">Uridylyltransferase (UTase) activity is inhibited by glutamine, while glutamine activates uridylyl-removing (UR) activity.</text>
</comment>
<comment type="catalytic activity">
    <reaction evidence="7">
        <text>guanosine 3',5'-bis(diphosphate) + H2O = GDP + diphosphate + H(+)</text>
        <dbReference type="Rhea" id="RHEA:14253"/>
        <dbReference type="ChEBI" id="CHEBI:15377"/>
        <dbReference type="ChEBI" id="CHEBI:15378"/>
        <dbReference type="ChEBI" id="CHEBI:33019"/>
        <dbReference type="ChEBI" id="CHEBI:58189"/>
        <dbReference type="ChEBI" id="CHEBI:77828"/>
        <dbReference type="EC" id="3.1.7.2"/>
    </reaction>
</comment>
<dbReference type="InterPro" id="IPR013546">
    <property type="entry name" value="PII_UdlTrfase/GS_AdlTrfase"/>
</dbReference>
<dbReference type="SMART" id="SM00471">
    <property type="entry name" value="HDc"/>
    <property type="match status" value="1"/>
</dbReference>
<dbReference type="PROSITE" id="PS51831">
    <property type="entry name" value="HD"/>
    <property type="match status" value="1"/>
</dbReference>
<dbReference type="HAMAP" id="MF_00277">
    <property type="entry name" value="PII_uridylyl_transf"/>
    <property type="match status" value="1"/>
</dbReference>
<evidence type="ECO:0000256" key="6">
    <source>
        <dbReference type="ARBA" id="ARBA00023268"/>
    </source>
</evidence>
<comment type="function">
    <text evidence="8">Modifies, by uridylylation and deuridylylation, the PII regulatory proteins (GlnB and homologs), in response to the nitrogen status of the cell that GlnD senses through the glutamine level. Under low glutamine levels, catalyzes the conversion of the PII proteins and UTP to PII-UMP and PPi, while under higher glutamine levels, GlnD hydrolyzes PII-UMP to PII and UMP (deuridylylation). Thus, controls uridylylation state and activity of the PII proteins, and plays an important role in the regulation of nitrogen metabolism.</text>
</comment>
<dbReference type="PANTHER" id="PTHR47320:SF1">
    <property type="entry name" value="BIFUNCTIONAL URIDYLYLTRANSFERASE_URIDYLYL-REMOVING ENZYME"/>
    <property type="match status" value="1"/>
</dbReference>
<feature type="domain" description="ACT" evidence="9">
    <location>
        <begin position="707"/>
        <end position="789"/>
    </location>
</feature>
<dbReference type="PROSITE" id="PS51671">
    <property type="entry name" value="ACT"/>
    <property type="match status" value="2"/>
</dbReference>
<evidence type="ECO:0000256" key="7">
    <source>
        <dbReference type="ARBA" id="ARBA00047968"/>
    </source>
</evidence>
<comment type="caution">
    <text evidence="11">The sequence shown here is derived from an EMBL/GenBank/DDBJ whole genome shotgun (WGS) entry which is preliminary data.</text>
</comment>
<name>A0A520S3Z0_9GAMM</name>
<dbReference type="CDD" id="cd05401">
    <property type="entry name" value="NT_GlnE_GlnD_like"/>
    <property type="match status" value="1"/>
</dbReference>
<dbReference type="SUPFAM" id="SSF109604">
    <property type="entry name" value="HD-domain/PDEase-like"/>
    <property type="match status" value="1"/>
</dbReference>
<keyword evidence="3" id="KW-0677">Repeat</keyword>
<dbReference type="EMBL" id="SHAG01000004">
    <property type="protein sequence ID" value="RZO77192.1"/>
    <property type="molecule type" value="Genomic_DNA"/>
</dbReference>
<dbReference type="Gene3D" id="1.10.3090.10">
    <property type="entry name" value="cca-adding enzyme, domain 2"/>
    <property type="match status" value="1"/>
</dbReference>
<evidence type="ECO:0000256" key="5">
    <source>
        <dbReference type="ARBA" id="ARBA00022842"/>
    </source>
</evidence>
<evidence type="ECO:0000256" key="8">
    <source>
        <dbReference type="HAMAP-Rule" id="MF_00277"/>
    </source>
</evidence>
<keyword evidence="5 8" id="KW-0460">Magnesium</keyword>
<evidence type="ECO:0000313" key="12">
    <source>
        <dbReference type="Proteomes" id="UP000316199"/>
    </source>
</evidence>
<dbReference type="GO" id="GO:0008773">
    <property type="term" value="F:[protein-PII] uridylyltransferase activity"/>
    <property type="evidence" value="ECO:0007669"/>
    <property type="project" value="UniProtKB-UniRule"/>
</dbReference>
<dbReference type="Gene3D" id="3.30.70.260">
    <property type="match status" value="1"/>
</dbReference>
<evidence type="ECO:0000259" key="10">
    <source>
        <dbReference type="PROSITE" id="PS51831"/>
    </source>
</evidence>
<comment type="caution">
    <text evidence="8">Lacks conserved residue(s) required for the propagation of feature annotation.</text>
</comment>
<evidence type="ECO:0000313" key="11">
    <source>
        <dbReference type="EMBL" id="RZO77192.1"/>
    </source>
</evidence>
<dbReference type="GO" id="GO:0006808">
    <property type="term" value="P:regulation of nitrogen utilization"/>
    <property type="evidence" value="ECO:0007669"/>
    <property type="project" value="UniProtKB-UniRule"/>
</dbReference>
<dbReference type="InterPro" id="IPR006674">
    <property type="entry name" value="HD_domain"/>
</dbReference>
<dbReference type="InterPro" id="IPR002934">
    <property type="entry name" value="Polymerase_NTP_transf_dom"/>
</dbReference>